<comment type="caution">
    <text evidence="7">The sequence shown here is derived from an EMBL/GenBank/DDBJ whole genome shotgun (WGS) entry which is preliminary data.</text>
</comment>
<evidence type="ECO:0000259" key="5">
    <source>
        <dbReference type="Pfam" id="PF00370"/>
    </source>
</evidence>
<dbReference type="Gene3D" id="3.30.420.40">
    <property type="match status" value="2"/>
</dbReference>
<comment type="function">
    <text evidence="4">Phosphorylates D-xylulose to produce D-xylulose 5-phosphate, a molecule that may play an important role in the regulation of glucose metabolism and lipogenesis.</text>
</comment>
<sequence>MAERTFLGLDLSTQQLKAALVDDNLQVIHQASVIFDTDLPEFRTQGGAVADKVNPKYVTAPTIMWVKALDMLMDRLTVAGVDFSKIAALSGSAQQHGSVYWQKGAEKSLSNLDSSEFLHLQLATSFSIPDSPIWMDSSTTAQCKQLEEAVGGPEKLAETTGSRAYERFTGSQIAKIFQTKPDAYKNTERISLVSSFLCSLFLGKIAPIDISDGSGMNLMDIHAKKWNQTLLDTCAPNLAQRLGEPVASNTDVGGISNYYVDRYNFSPNCRVVACTGDNPASLIGMRLHEGWVAVSLGTSDTVFLWLPEPKLVLDGHVLCNPVDQDAYMALLCFKNGSLTRERIRNRCSEGSWDIFVQLLNSTPRGNFGNIGLYYDAHEILPFLQGDYRFNKSGPVSKFTSLEVEVRAVIEGQFIAKRAYAEDFGFRVGHGSKILATGGASENKAILQVLADVFNSPVYVQEAANSAMLGAAYQAKHGLLGKGSHYTEVTACLPEPQLACEPYSDAEDIYSPMVQRYRNIIGDLLKNH</sequence>
<keyword evidence="4" id="KW-0547">Nucleotide-binding</keyword>
<keyword evidence="2 4" id="KW-0808">Transferase</keyword>
<organism evidence="7 8">
    <name type="scientific">Molorchus minor</name>
    <dbReference type="NCBI Taxonomy" id="1323400"/>
    <lineage>
        <taxon>Eukaryota</taxon>
        <taxon>Metazoa</taxon>
        <taxon>Ecdysozoa</taxon>
        <taxon>Arthropoda</taxon>
        <taxon>Hexapoda</taxon>
        <taxon>Insecta</taxon>
        <taxon>Pterygota</taxon>
        <taxon>Neoptera</taxon>
        <taxon>Endopterygota</taxon>
        <taxon>Coleoptera</taxon>
        <taxon>Polyphaga</taxon>
        <taxon>Cucujiformia</taxon>
        <taxon>Chrysomeloidea</taxon>
        <taxon>Cerambycidae</taxon>
        <taxon>Lamiinae</taxon>
        <taxon>Monochamini</taxon>
        <taxon>Molorchus</taxon>
    </lineage>
</organism>
<dbReference type="PIRSF" id="PIRSF000538">
    <property type="entry name" value="GlpK"/>
    <property type="match status" value="1"/>
</dbReference>
<dbReference type="PANTHER" id="PTHR10196">
    <property type="entry name" value="SUGAR KINASE"/>
    <property type="match status" value="1"/>
</dbReference>
<keyword evidence="4" id="KW-0859">Xylose metabolism</keyword>
<dbReference type="InterPro" id="IPR043129">
    <property type="entry name" value="ATPase_NBD"/>
</dbReference>
<evidence type="ECO:0000256" key="2">
    <source>
        <dbReference type="ARBA" id="ARBA00022679"/>
    </source>
</evidence>
<evidence type="ECO:0000256" key="1">
    <source>
        <dbReference type="ARBA" id="ARBA00009156"/>
    </source>
</evidence>
<protein>
    <recommendedName>
        <fullName evidence="4">Xylulose kinase</fullName>
        <ecNumber evidence="4">2.7.1.17</ecNumber>
    </recommendedName>
</protein>
<dbReference type="Proteomes" id="UP001162164">
    <property type="component" value="Unassembled WGS sequence"/>
</dbReference>
<feature type="domain" description="Carbohydrate kinase FGGY C-terminal" evidence="6">
    <location>
        <begin position="293"/>
        <end position="474"/>
    </location>
</feature>
<evidence type="ECO:0000313" key="8">
    <source>
        <dbReference type="Proteomes" id="UP001162164"/>
    </source>
</evidence>
<dbReference type="CDD" id="cd07776">
    <property type="entry name" value="ASKHA_NBD_FGGY_SpXK-like"/>
    <property type="match status" value="1"/>
</dbReference>
<dbReference type="InterPro" id="IPR018484">
    <property type="entry name" value="FGGY_N"/>
</dbReference>
<dbReference type="InterPro" id="IPR042024">
    <property type="entry name" value="D-XK_euk"/>
</dbReference>
<keyword evidence="3 4" id="KW-0418">Kinase</keyword>
<dbReference type="InterPro" id="IPR018485">
    <property type="entry name" value="FGGY_C"/>
</dbReference>
<keyword evidence="4" id="KW-0119">Carbohydrate metabolism</keyword>
<dbReference type="InterPro" id="IPR000577">
    <property type="entry name" value="Carb_kinase_FGGY"/>
</dbReference>
<gene>
    <name evidence="7" type="ORF">NQ317_010158</name>
</gene>
<dbReference type="PANTHER" id="PTHR10196:SF57">
    <property type="entry name" value="XYLULOSE KINASE"/>
    <property type="match status" value="1"/>
</dbReference>
<reference evidence="7" key="1">
    <citation type="journal article" date="2023" name="Insect Mol. Biol.">
        <title>Genome sequencing provides insights into the evolution of gene families encoding plant cell wall-degrading enzymes in longhorned beetles.</title>
        <authorList>
            <person name="Shin N.R."/>
            <person name="Okamura Y."/>
            <person name="Kirsch R."/>
            <person name="Pauchet Y."/>
        </authorList>
    </citation>
    <scope>NUCLEOTIDE SEQUENCE</scope>
    <source>
        <strain evidence="7">MMC_N1</strain>
    </source>
</reference>
<evidence type="ECO:0000256" key="3">
    <source>
        <dbReference type="ARBA" id="ARBA00022777"/>
    </source>
</evidence>
<keyword evidence="8" id="KW-1185">Reference proteome</keyword>
<comment type="similarity">
    <text evidence="1 4">Belongs to the FGGY kinase family.</text>
</comment>
<name>A0ABQ9JGD1_9CUCU</name>
<dbReference type="EMBL" id="JAPWTJ010000607">
    <property type="protein sequence ID" value="KAJ8976961.1"/>
    <property type="molecule type" value="Genomic_DNA"/>
</dbReference>
<evidence type="ECO:0000313" key="7">
    <source>
        <dbReference type="EMBL" id="KAJ8976961.1"/>
    </source>
</evidence>
<proteinExistence type="inferred from homology"/>
<comment type="catalytic activity">
    <reaction evidence="4">
        <text>D-xylulose + ATP = D-xylulose 5-phosphate + ADP + H(+)</text>
        <dbReference type="Rhea" id="RHEA:10964"/>
        <dbReference type="ChEBI" id="CHEBI:15378"/>
        <dbReference type="ChEBI" id="CHEBI:17140"/>
        <dbReference type="ChEBI" id="CHEBI:30616"/>
        <dbReference type="ChEBI" id="CHEBI:57737"/>
        <dbReference type="ChEBI" id="CHEBI:456216"/>
        <dbReference type="EC" id="2.7.1.17"/>
    </reaction>
</comment>
<feature type="domain" description="Carbohydrate kinase FGGY N-terminal" evidence="5">
    <location>
        <begin position="133"/>
        <end position="284"/>
    </location>
</feature>
<evidence type="ECO:0000256" key="4">
    <source>
        <dbReference type="RuleBase" id="RU367058"/>
    </source>
</evidence>
<dbReference type="EC" id="2.7.1.17" evidence="4"/>
<accession>A0ABQ9JGD1</accession>
<evidence type="ECO:0000259" key="6">
    <source>
        <dbReference type="Pfam" id="PF02782"/>
    </source>
</evidence>
<dbReference type="Pfam" id="PF00370">
    <property type="entry name" value="FGGY_N"/>
    <property type="match status" value="1"/>
</dbReference>
<keyword evidence="4" id="KW-0067">ATP-binding</keyword>
<dbReference type="SUPFAM" id="SSF53067">
    <property type="entry name" value="Actin-like ATPase domain"/>
    <property type="match status" value="2"/>
</dbReference>
<dbReference type="Pfam" id="PF02782">
    <property type="entry name" value="FGGY_C"/>
    <property type="match status" value="1"/>
</dbReference>